<protein>
    <recommendedName>
        <fullName evidence="8">Ammonium transporter</fullName>
    </recommendedName>
</protein>
<evidence type="ECO:0000256" key="2">
    <source>
        <dbReference type="ARBA" id="ARBA00005887"/>
    </source>
</evidence>
<keyword evidence="7 8" id="KW-0924">Ammonia transport</keyword>
<comment type="caution">
    <text evidence="10">The sequence shown here is derived from an EMBL/GenBank/DDBJ whole genome shotgun (WGS) entry which is preliminary data.</text>
</comment>
<evidence type="ECO:0000256" key="5">
    <source>
        <dbReference type="ARBA" id="ARBA00022989"/>
    </source>
</evidence>
<dbReference type="InterPro" id="IPR001905">
    <property type="entry name" value="Ammonium_transpt"/>
</dbReference>
<keyword evidence="5 8" id="KW-1133">Transmembrane helix</keyword>
<dbReference type="Gene3D" id="1.10.3430.10">
    <property type="entry name" value="Ammonium transporter AmtB like domains"/>
    <property type="match status" value="1"/>
</dbReference>
<dbReference type="InterPro" id="IPR029020">
    <property type="entry name" value="Ammonium/urea_transptr"/>
</dbReference>
<dbReference type="EMBL" id="PVNK01000263">
    <property type="protein sequence ID" value="PRP90947.1"/>
    <property type="molecule type" value="Genomic_DNA"/>
</dbReference>
<feature type="transmembrane region" description="Helical" evidence="8">
    <location>
        <begin position="342"/>
        <end position="363"/>
    </location>
</feature>
<dbReference type="GO" id="GO:0005886">
    <property type="term" value="C:plasma membrane"/>
    <property type="evidence" value="ECO:0007669"/>
    <property type="project" value="UniProtKB-SubCell"/>
</dbReference>
<evidence type="ECO:0000256" key="1">
    <source>
        <dbReference type="ARBA" id="ARBA00004141"/>
    </source>
</evidence>
<feature type="domain" description="Ammonium transporter AmtB-like" evidence="9">
    <location>
        <begin position="16"/>
        <end position="417"/>
    </location>
</feature>
<feature type="transmembrane region" description="Helical" evidence="8">
    <location>
        <begin position="369"/>
        <end position="387"/>
    </location>
</feature>
<dbReference type="SUPFAM" id="SSF111352">
    <property type="entry name" value="Ammonium transporter"/>
    <property type="match status" value="1"/>
</dbReference>
<dbReference type="Proteomes" id="UP000237968">
    <property type="component" value="Unassembled WGS sequence"/>
</dbReference>
<dbReference type="OrthoDB" id="9814202at2"/>
<sequence>MDPSAGEQALFFVNNLWMILATILVFAMHLGFASLEAGLTQAKNTVNVLFKNLCVVAIGLLTYASVGFSLMYPGAEFAGQLVGFAGFGLHPPADAESMSYANGAYTYWTDFLFQGMFAATAATIVSGAVAERVRLGSFLVFSTVFVALIYPVGGMWLWGGGWLAARGFHDFAGSTIVHGVGGWGALAGVLVLGPRIGKYRTTQVRDEAGETQLVTKMVPMRGHSMPLATIGVFLLWFGWFGFNGGSVLSADPGAISRVLVATCMAGAGGIVTAVAASWLVQGKPDLSMSLNGALAGLVAVTAGADLLAIGAALGVGLAAGMLVVFSVMLLDRLRLDDPVGAISVHLVCGVWGTLAVGVFVSEVSFVEQLIGVGAVAVLAFPTAMLIMKALDRGPGMRVSADEEQRGLDIEEHGAQAYVGFGGLG</sequence>
<evidence type="ECO:0000256" key="3">
    <source>
        <dbReference type="ARBA" id="ARBA00022448"/>
    </source>
</evidence>
<keyword evidence="11" id="KW-1185">Reference proteome</keyword>
<proteinExistence type="inferred from homology"/>
<dbReference type="Pfam" id="PF00909">
    <property type="entry name" value="Ammonium_transp"/>
    <property type="match status" value="1"/>
</dbReference>
<evidence type="ECO:0000259" key="9">
    <source>
        <dbReference type="Pfam" id="PF00909"/>
    </source>
</evidence>
<comment type="subcellular location">
    <subcellularLocation>
        <location evidence="8">Cell membrane</location>
        <topology evidence="8">Multi-pass membrane protein</topology>
    </subcellularLocation>
    <subcellularLocation>
        <location evidence="1">Membrane</location>
        <topology evidence="1">Multi-pass membrane protein</topology>
    </subcellularLocation>
</comment>
<dbReference type="NCBIfam" id="TIGR00836">
    <property type="entry name" value="amt"/>
    <property type="match status" value="1"/>
</dbReference>
<evidence type="ECO:0000256" key="6">
    <source>
        <dbReference type="ARBA" id="ARBA00023136"/>
    </source>
</evidence>
<feature type="transmembrane region" description="Helical" evidence="8">
    <location>
        <begin position="16"/>
        <end position="37"/>
    </location>
</feature>
<evidence type="ECO:0000256" key="7">
    <source>
        <dbReference type="ARBA" id="ARBA00023177"/>
    </source>
</evidence>
<evidence type="ECO:0000256" key="4">
    <source>
        <dbReference type="ARBA" id="ARBA00022692"/>
    </source>
</evidence>
<feature type="transmembrane region" description="Helical" evidence="8">
    <location>
        <begin position="111"/>
        <end position="130"/>
    </location>
</feature>
<dbReference type="InterPro" id="IPR018047">
    <property type="entry name" value="Ammonium_transpt_CS"/>
</dbReference>
<dbReference type="PANTHER" id="PTHR11730">
    <property type="entry name" value="AMMONIUM TRANSPORTER"/>
    <property type="match status" value="1"/>
</dbReference>
<gene>
    <name evidence="10" type="primary">amtB</name>
    <name evidence="10" type="ORF">ENSA5_60220</name>
</gene>
<dbReference type="PANTHER" id="PTHR11730:SF62">
    <property type="entry name" value="AMMONIUM TRANSPORTER SLL1017-RELATED"/>
    <property type="match status" value="1"/>
</dbReference>
<feature type="transmembrane region" description="Helical" evidence="8">
    <location>
        <begin position="137"/>
        <end position="159"/>
    </location>
</feature>
<feature type="transmembrane region" description="Helical" evidence="8">
    <location>
        <begin position="49"/>
        <end position="72"/>
    </location>
</feature>
<feature type="transmembrane region" description="Helical" evidence="8">
    <location>
        <begin position="286"/>
        <end position="304"/>
    </location>
</feature>
<dbReference type="GO" id="GO:0008519">
    <property type="term" value="F:ammonium channel activity"/>
    <property type="evidence" value="ECO:0007669"/>
    <property type="project" value="InterPro"/>
</dbReference>
<keyword evidence="4 8" id="KW-0812">Transmembrane</keyword>
<comment type="similarity">
    <text evidence="2 8">Belongs to the ammonia transporter channel (TC 1.A.11.2) family.</text>
</comment>
<organism evidence="10 11">
    <name type="scientific">Enhygromyxa salina</name>
    <dbReference type="NCBI Taxonomy" id="215803"/>
    <lineage>
        <taxon>Bacteria</taxon>
        <taxon>Pseudomonadati</taxon>
        <taxon>Myxococcota</taxon>
        <taxon>Polyangia</taxon>
        <taxon>Nannocystales</taxon>
        <taxon>Nannocystaceae</taxon>
        <taxon>Enhygromyxa</taxon>
    </lineage>
</organism>
<dbReference type="RefSeq" id="WP_106395205.1">
    <property type="nucleotide sequence ID" value="NZ_PVNK01000263.1"/>
</dbReference>
<dbReference type="InterPro" id="IPR024041">
    <property type="entry name" value="NH4_transpt_AmtB-like_dom"/>
</dbReference>
<feature type="transmembrane region" description="Helical" evidence="8">
    <location>
        <begin position="310"/>
        <end position="330"/>
    </location>
</feature>
<evidence type="ECO:0000313" key="10">
    <source>
        <dbReference type="EMBL" id="PRP90947.1"/>
    </source>
</evidence>
<evidence type="ECO:0000256" key="8">
    <source>
        <dbReference type="RuleBase" id="RU362002"/>
    </source>
</evidence>
<feature type="transmembrane region" description="Helical" evidence="8">
    <location>
        <begin position="254"/>
        <end position="279"/>
    </location>
</feature>
<accession>A0A2S9XDL7</accession>
<reference evidence="10 11" key="1">
    <citation type="submission" date="2018-03" db="EMBL/GenBank/DDBJ databases">
        <title>Draft Genome Sequences of the Obligatory Marine Myxobacteria Enhygromyxa salina SWB005.</title>
        <authorList>
            <person name="Poehlein A."/>
            <person name="Moghaddam J.A."/>
            <person name="Harms H."/>
            <person name="Alanjari M."/>
            <person name="Koenig G.M."/>
            <person name="Daniel R."/>
            <person name="Schaeberle T.F."/>
        </authorList>
    </citation>
    <scope>NUCLEOTIDE SEQUENCE [LARGE SCALE GENOMIC DNA]</scope>
    <source>
        <strain evidence="10 11">SWB005</strain>
    </source>
</reference>
<feature type="transmembrane region" description="Helical" evidence="8">
    <location>
        <begin position="225"/>
        <end position="242"/>
    </location>
</feature>
<evidence type="ECO:0000313" key="11">
    <source>
        <dbReference type="Proteomes" id="UP000237968"/>
    </source>
</evidence>
<dbReference type="AlphaFoldDB" id="A0A2S9XDL7"/>
<keyword evidence="6 8" id="KW-0472">Membrane</keyword>
<dbReference type="PROSITE" id="PS01219">
    <property type="entry name" value="AMMONIUM_TRANSP"/>
    <property type="match status" value="1"/>
</dbReference>
<dbReference type="GO" id="GO:0097272">
    <property type="term" value="P:ammonium homeostasis"/>
    <property type="evidence" value="ECO:0007669"/>
    <property type="project" value="TreeGrafter"/>
</dbReference>
<keyword evidence="3 8" id="KW-0813">Transport</keyword>
<feature type="transmembrane region" description="Helical" evidence="8">
    <location>
        <begin position="171"/>
        <end position="192"/>
    </location>
</feature>
<name>A0A2S9XDL7_9BACT</name>